<protein>
    <submittedName>
        <fullName evidence="1">Uncharacterized protein</fullName>
    </submittedName>
</protein>
<proteinExistence type="predicted"/>
<sequence length="95" mass="10828">MAAAAMTKFDKPVIEVYYTNGKQIQKANYDYGKCVPLQPQPGVWIDHKHLTVKSQCNYYYDPQCLVPARPFIVHQPGNYNVDKVKQYGKCTLATS</sequence>
<evidence type="ECO:0000313" key="2">
    <source>
        <dbReference type="Proteomes" id="UP000078561"/>
    </source>
</evidence>
<dbReference type="AlphaFoldDB" id="A0A163KQ65"/>
<dbReference type="Proteomes" id="UP000078561">
    <property type="component" value="Unassembled WGS sequence"/>
</dbReference>
<reference evidence="1" key="1">
    <citation type="submission" date="2016-04" db="EMBL/GenBank/DDBJ databases">
        <authorList>
            <person name="Evans L.H."/>
            <person name="Alamgir A."/>
            <person name="Owens N."/>
            <person name="Weber N.D."/>
            <person name="Virtaneva K."/>
            <person name="Barbian K."/>
            <person name="Babar A."/>
            <person name="Rosenke K."/>
        </authorList>
    </citation>
    <scope>NUCLEOTIDE SEQUENCE [LARGE SCALE GENOMIC DNA]</scope>
    <source>
        <strain evidence="1">CBS 101.48</strain>
    </source>
</reference>
<dbReference type="EMBL" id="LT550334">
    <property type="protein sequence ID" value="SAL95459.1"/>
    <property type="molecule type" value="Genomic_DNA"/>
</dbReference>
<organism evidence="1">
    <name type="scientific">Absidia glauca</name>
    <name type="common">Pin mould</name>
    <dbReference type="NCBI Taxonomy" id="4829"/>
    <lineage>
        <taxon>Eukaryota</taxon>
        <taxon>Fungi</taxon>
        <taxon>Fungi incertae sedis</taxon>
        <taxon>Mucoromycota</taxon>
        <taxon>Mucoromycotina</taxon>
        <taxon>Mucoromycetes</taxon>
        <taxon>Mucorales</taxon>
        <taxon>Cunninghamellaceae</taxon>
        <taxon>Absidia</taxon>
    </lineage>
</organism>
<accession>A0A163KQ65</accession>
<dbReference type="InParanoid" id="A0A163KQ65"/>
<keyword evidence="2" id="KW-1185">Reference proteome</keyword>
<name>A0A163KQ65_ABSGL</name>
<gene>
    <name evidence="1" type="primary">ABSGL_00788.1 scaffold 958</name>
</gene>
<evidence type="ECO:0000313" key="1">
    <source>
        <dbReference type="EMBL" id="SAL95459.1"/>
    </source>
</evidence>